<feature type="signal peptide" evidence="9">
    <location>
        <begin position="1"/>
        <end position="19"/>
    </location>
</feature>
<dbReference type="Proteomes" id="UP001154078">
    <property type="component" value="Chromosome 11"/>
</dbReference>
<feature type="domain" description="Peptidase M13 N-terminal" evidence="11">
    <location>
        <begin position="40"/>
        <end position="473"/>
    </location>
</feature>
<dbReference type="PROSITE" id="PS51885">
    <property type="entry name" value="NEPRILYSIN"/>
    <property type="match status" value="1"/>
</dbReference>
<evidence type="ECO:0000256" key="3">
    <source>
        <dbReference type="ARBA" id="ARBA00007357"/>
    </source>
</evidence>
<dbReference type="GO" id="GO:0004222">
    <property type="term" value="F:metalloendopeptidase activity"/>
    <property type="evidence" value="ECO:0007669"/>
    <property type="project" value="InterPro"/>
</dbReference>
<dbReference type="InterPro" id="IPR018497">
    <property type="entry name" value="Peptidase_M13_C"/>
</dbReference>
<protein>
    <submittedName>
        <fullName evidence="12">Uncharacterized protein</fullName>
    </submittedName>
</protein>
<evidence type="ECO:0000259" key="11">
    <source>
        <dbReference type="Pfam" id="PF05649"/>
    </source>
</evidence>
<dbReference type="PANTHER" id="PTHR11733">
    <property type="entry name" value="ZINC METALLOPROTEASE FAMILY M13 NEPRILYSIN-RELATED"/>
    <property type="match status" value="1"/>
</dbReference>
<dbReference type="PRINTS" id="PR00786">
    <property type="entry name" value="NEPRILYSIN"/>
</dbReference>
<keyword evidence="9" id="KW-0732">Signal</keyword>
<dbReference type="Pfam" id="PF05649">
    <property type="entry name" value="Peptidase_M13_N"/>
    <property type="match status" value="1"/>
</dbReference>
<accession>A0A9P0AS88</accession>
<evidence type="ECO:0000256" key="8">
    <source>
        <dbReference type="ARBA" id="ARBA00023049"/>
    </source>
</evidence>
<dbReference type="EMBL" id="OV121142">
    <property type="protein sequence ID" value="CAH0549259.1"/>
    <property type="molecule type" value="Genomic_DNA"/>
</dbReference>
<dbReference type="Pfam" id="PF01431">
    <property type="entry name" value="Peptidase_M13"/>
    <property type="match status" value="1"/>
</dbReference>
<keyword evidence="7" id="KW-0862">Zinc</keyword>
<gene>
    <name evidence="12" type="ORF">MELIAE_LOCUS2458</name>
</gene>
<dbReference type="SUPFAM" id="SSF55486">
    <property type="entry name" value="Metalloproteases ('zincins'), catalytic domain"/>
    <property type="match status" value="1"/>
</dbReference>
<organism evidence="12 13">
    <name type="scientific">Brassicogethes aeneus</name>
    <name type="common">Rape pollen beetle</name>
    <name type="synonym">Meligethes aeneus</name>
    <dbReference type="NCBI Taxonomy" id="1431903"/>
    <lineage>
        <taxon>Eukaryota</taxon>
        <taxon>Metazoa</taxon>
        <taxon>Ecdysozoa</taxon>
        <taxon>Arthropoda</taxon>
        <taxon>Hexapoda</taxon>
        <taxon>Insecta</taxon>
        <taxon>Pterygota</taxon>
        <taxon>Neoptera</taxon>
        <taxon>Endopterygota</taxon>
        <taxon>Coleoptera</taxon>
        <taxon>Polyphaga</taxon>
        <taxon>Cucujiformia</taxon>
        <taxon>Nitidulidae</taxon>
        <taxon>Meligethinae</taxon>
        <taxon>Brassicogethes</taxon>
    </lineage>
</organism>
<evidence type="ECO:0000256" key="4">
    <source>
        <dbReference type="ARBA" id="ARBA00022670"/>
    </source>
</evidence>
<dbReference type="InterPro" id="IPR024079">
    <property type="entry name" value="MetalloPept_cat_dom_sf"/>
</dbReference>
<evidence type="ECO:0000256" key="5">
    <source>
        <dbReference type="ARBA" id="ARBA00022723"/>
    </source>
</evidence>
<dbReference type="OrthoDB" id="6475849at2759"/>
<dbReference type="GO" id="GO:0016485">
    <property type="term" value="P:protein processing"/>
    <property type="evidence" value="ECO:0007669"/>
    <property type="project" value="TreeGrafter"/>
</dbReference>
<evidence type="ECO:0000256" key="6">
    <source>
        <dbReference type="ARBA" id="ARBA00022801"/>
    </source>
</evidence>
<keyword evidence="8" id="KW-0482">Metalloprotease</keyword>
<reference evidence="12" key="1">
    <citation type="submission" date="2021-12" db="EMBL/GenBank/DDBJ databases">
        <authorList>
            <person name="King R."/>
        </authorList>
    </citation>
    <scope>NUCLEOTIDE SEQUENCE</scope>
</reference>
<dbReference type="PANTHER" id="PTHR11733:SF167">
    <property type="entry name" value="FI17812P1-RELATED"/>
    <property type="match status" value="1"/>
</dbReference>
<evidence type="ECO:0000256" key="1">
    <source>
        <dbReference type="ARBA" id="ARBA00001947"/>
    </source>
</evidence>
<feature type="domain" description="Peptidase M13 C-terminal" evidence="10">
    <location>
        <begin position="531"/>
        <end position="733"/>
    </location>
</feature>
<keyword evidence="13" id="KW-1185">Reference proteome</keyword>
<dbReference type="Gene3D" id="1.10.1380.10">
    <property type="entry name" value="Neutral endopeptidase , domain2"/>
    <property type="match status" value="1"/>
</dbReference>
<comment type="similarity">
    <text evidence="3">Belongs to the peptidase M13 family.</text>
</comment>
<proteinExistence type="inferred from homology"/>
<evidence type="ECO:0000259" key="10">
    <source>
        <dbReference type="Pfam" id="PF01431"/>
    </source>
</evidence>
<evidence type="ECO:0000256" key="9">
    <source>
        <dbReference type="SAM" id="SignalP"/>
    </source>
</evidence>
<dbReference type="InterPro" id="IPR000718">
    <property type="entry name" value="Peptidase_M13"/>
</dbReference>
<keyword evidence="5" id="KW-0479">Metal-binding</keyword>
<dbReference type="AlphaFoldDB" id="A0A9P0AS88"/>
<dbReference type="InterPro" id="IPR008753">
    <property type="entry name" value="Peptidase_M13_N"/>
</dbReference>
<evidence type="ECO:0000313" key="12">
    <source>
        <dbReference type="EMBL" id="CAH0549259.1"/>
    </source>
</evidence>
<dbReference type="GO" id="GO:0046872">
    <property type="term" value="F:metal ion binding"/>
    <property type="evidence" value="ECO:0007669"/>
    <property type="project" value="UniProtKB-KW"/>
</dbReference>
<dbReference type="Gene3D" id="3.40.390.10">
    <property type="entry name" value="Collagenase (Catalytic Domain)"/>
    <property type="match status" value="1"/>
</dbReference>
<evidence type="ECO:0000256" key="7">
    <source>
        <dbReference type="ARBA" id="ARBA00022833"/>
    </source>
</evidence>
<dbReference type="GO" id="GO:0005886">
    <property type="term" value="C:plasma membrane"/>
    <property type="evidence" value="ECO:0007669"/>
    <property type="project" value="UniProtKB-SubCell"/>
</dbReference>
<name>A0A9P0AS88_BRAAE</name>
<evidence type="ECO:0000313" key="13">
    <source>
        <dbReference type="Proteomes" id="UP001154078"/>
    </source>
</evidence>
<dbReference type="InterPro" id="IPR042089">
    <property type="entry name" value="Peptidase_M13_dom_2"/>
</dbReference>
<sequence>MRTFIVFLLIQIVLKLCESKVVLTENDIPELKYLNKSVDPCDDFYEYTCGNFKNVHPRPDDQIQMDHFTLLSQEIVKTTQEILASSSSDGDSEAIKKARGAYKACVDVEYSDSMKNPELRVISEVNGFPMVTNLKRKKNYKPNPFGWYDVAKLISDYGIPMLFGTIQSIPHYEDPNKTQLYVYKEELLLPTMIRENTFLTTDETIENSLKTFATNRKLKGTSPFDTFLENMVLKLRDATGNYWTSKKEVMKNLAATKTFMIDLYNSAALPNQTEEILPLIPKTYTVTIKEIQDWTSEQFRDRTQINWLKFFQIVLQKTGLTITEDTEILCADTFGTILYNLINLVEKTDPDTIKNYCLLRIFLFMAPDSDSDSRREFDEYFKGLNKQLYSREEYCTRKIIDLAGTASLSYAVAYEYQLRYFNVNKLEKAKDMIFYLWNSFTDILSNEIDWMDSDSKSHALNKVKNMITLLGYPEKSEDKEDIDEFYENLRICNWDNFGNAKNIRAFKMAYQLSQSKSRDRTVWDKSPFDANAYYTRATNRIIFPVAMLNPVFFTGEISILDYGRIGSIIGHEITHGFDSKGSTYNEDGLVKNWMSKDSKEAFNKKAECFKEQYNKYYIPQAQKNVSGARTLDENLADNGGIRESYKALKQYLLDNPSSYIVENYTDDQLFFIGFGTMWCSDASDSYYQQLATYGLYPPTKYRVNGPVSNLEEFSRAFNCPIGSNMNPEDKCRLW</sequence>
<evidence type="ECO:0000256" key="2">
    <source>
        <dbReference type="ARBA" id="ARBA00004401"/>
    </source>
</evidence>
<feature type="chain" id="PRO_5040239561" evidence="9">
    <location>
        <begin position="20"/>
        <end position="734"/>
    </location>
</feature>
<comment type="subcellular location">
    <subcellularLocation>
        <location evidence="2">Cell membrane</location>
        <topology evidence="2">Single-pass type II membrane protein</topology>
    </subcellularLocation>
</comment>
<keyword evidence="4" id="KW-0645">Protease</keyword>
<comment type="cofactor">
    <cofactor evidence="1">
        <name>Zn(2+)</name>
        <dbReference type="ChEBI" id="CHEBI:29105"/>
    </cofactor>
</comment>
<keyword evidence="6" id="KW-0378">Hydrolase</keyword>
<dbReference type="CDD" id="cd08662">
    <property type="entry name" value="M13"/>
    <property type="match status" value="1"/>
</dbReference>